<dbReference type="Proteomes" id="UP000188268">
    <property type="component" value="Unassembled WGS sequence"/>
</dbReference>
<evidence type="ECO:0000256" key="1">
    <source>
        <dbReference type="SAM" id="MobiDB-lite"/>
    </source>
</evidence>
<evidence type="ECO:0000313" key="2">
    <source>
        <dbReference type="EMBL" id="OMO71078.1"/>
    </source>
</evidence>
<accession>A0A1R3HLA0</accession>
<reference evidence="2 3" key="1">
    <citation type="submission" date="2013-09" db="EMBL/GenBank/DDBJ databases">
        <title>Corchorus capsularis genome sequencing.</title>
        <authorList>
            <person name="Alam M."/>
            <person name="Haque M.S."/>
            <person name="Islam M.S."/>
            <person name="Emdad E.M."/>
            <person name="Islam M.M."/>
            <person name="Ahmed B."/>
            <person name="Halim A."/>
            <person name="Hossen Q.M.M."/>
            <person name="Hossain M.Z."/>
            <person name="Ahmed R."/>
            <person name="Khan M.M."/>
            <person name="Islam R."/>
            <person name="Rashid M.M."/>
            <person name="Khan S.A."/>
            <person name="Rahman M.S."/>
            <person name="Alam M."/>
        </authorList>
    </citation>
    <scope>NUCLEOTIDE SEQUENCE [LARGE SCALE GENOMIC DNA]</scope>
    <source>
        <strain evidence="3">cv. CVL-1</strain>
        <tissue evidence="2">Whole seedling</tissue>
    </source>
</reference>
<name>A0A1R3HLA0_COCAP</name>
<sequence>MHEIFDVAQRYAEADEMKALHDDIHKHYASRSIHPSKEDHQHSSISSRKNDRCHLNYQRSRSPPSEDTQIMNKSIENSIIKLSPHEDSHIKKRRLFLDLTSTPPEYSRAHISISWGEMSSHMKWPQPLKPQKYGERGRNKRCSFHNDFGHTIECYHLKGAIEDLIRRRYLRNFVQQNQTVEQATNQVANQNERSSEKMTYKRPAVNGVINTIIGATEEWAISKSKRKVHLRSIMHMGLVDPTKKEGED</sequence>
<dbReference type="Gramene" id="OMO71078">
    <property type="protein sequence ID" value="OMO71078"/>
    <property type="gene ID" value="CCACVL1_18463"/>
</dbReference>
<dbReference type="OrthoDB" id="1748369at2759"/>
<keyword evidence="3" id="KW-1185">Reference proteome</keyword>
<evidence type="ECO:0000313" key="3">
    <source>
        <dbReference type="Proteomes" id="UP000188268"/>
    </source>
</evidence>
<feature type="compositionally biased region" description="Basic and acidic residues" evidence="1">
    <location>
        <begin position="35"/>
        <end position="54"/>
    </location>
</feature>
<gene>
    <name evidence="2" type="ORF">CCACVL1_18463</name>
</gene>
<comment type="caution">
    <text evidence="2">The sequence shown here is derived from an EMBL/GenBank/DDBJ whole genome shotgun (WGS) entry which is preliminary data.</text>
</comment>
<dbReference type="AlphaFoldDB" id="A0A1R3HLA0"/>
<protein>
    <submittedName>
        <fullName evidence="2">Uncharacterized protein</fullName>
    </submittedName>
</protein>
<dbReference type="EMBL" id="AWWV01011708">
    <property type="protein sequence ID" value="OMO71078.1"/>
    <property type="molecule type" value="Genomic_DNA"/>
</dbReference>
<proteinExistence type="predicted"/>
<feature type="compositionally biased region" description="Polar residues" evidence="1">
    <location>
        <begin position="57"/>
        <end position="68"/>
    </location>
</feature>
<organism evidence="2 3">
    <name type="scientific">Corchorus capsularis</name>
    <name type="common">Jute</name>
    <dbReference type="NCBI Taxonomy" id="210143"/>
    <lineage>
        <taxon>Eukaryota</taxon>
        <taxon>Viridiplantae</taxon>
        <taxon>Streptophyta</taxon>
        <taxon>Embryophyta</taxon>
        <taxon>Tracheophyta</taxon>
        <taxon>Spermatophyta</taxon>
        <taxon>Magnoliopsida</taxon>
        <taxon>eudicotyledons</taxon>
        <taxon>Gunneridae</taxon>
        <taxon>Pentapetalae</taxon>
        <taxon>rosids</taxon>
        <taxon>malvids</taxon>
        <taxon>Malvales</taxon>
        <taxon>Malvaceae</taxon>
        <taxon>Grewioideae</taxon>
        <taxon>Apeibeae</taxon>
        <taxon>Corchorus</taxon>
    </lineage>
</organism>
<feature type="region of interest" description="Disordered" evidence="1">
    <location>
        <begin position="30"/>
        <end position="68"/>
    </location>
</feature>